<dbReference type="PANTHER" id="PTHR32322:SF2">
    <property type="entry name" value="EAMA DOMAIN-CONTAINING PROTEIN"/>
    <property type="match status" value="1"/>
</dbReference>
<feature type="domain" description="EamA" evidence="7">
    <location>
        <begin position="12"/>
        <end position="150"/>
    </location>
</feature>
<gene>
    <name evidence="8" type="ORF">DFR28_102840</name>
</gene>
<keyword evidence="3 6" id="KW-0812">Transmembrane</keyword>
<dbReference type="Gene3D" id="1.10.3730.20">
    <property type="match status" value="1"/>
</dbReference>
<sequence>MDSHKAISPTTIGFIFAIASAALFAIRPIFVKLVYAEGVDSTTLIAFRMLFSLPIYVLLLAWFLRETELKNRLNAKNILAISIVGMFGYYAASFLDLLGLQYVTAQLGRMILYIYPTFVVLLGAVFFGERITLRVVISLLITYSGVAIIFGHDLNVFGNDVFTGALFILGAALTFSFYLLFSKSLIAEVGSRLFTCVALIAASTGILIHYALTRSITQPEVTPNALWLILIIAIFCTVIPTFFTTSAVARIGADKTGIVAMAGPAFTSIFAVSVLAESFTIYHATGIALTIAGIAVLKGKP</sequence>
<evidence type="ECO:0000256" key="3">
    <source>
        <dbReference type="ARBA" id="ARBA00022692"/>
    </source>
</evidence>
<feature type="transmembrane region" description="Helical" evidence="6">
    <location>
        <begin position="12"/>
        <end position="30"/>
    </location>
</feature>
<evidence type="ECO:0000256" key="2">
    <source>
        <dbReference type="ARBA" id="ARBA00007362"/>
    </source>
</evidence>
<accession>A0A395JKU4</accession>
<feature type="domain" description="EamA" evidence="7">
    <location>
        <begin position="163"/>
        <end position="297"/>
    </location>
</feature>
<evidence type="ECO:0000256" key="6">
    <source>
        <dbReference type="SAM" id="Phobius"/>
    </source>
</evidence>
<name>A0A395JKU4_9GAMM</name>
<dbReference type="AlphaFoldDB" id="A0A395JKU4"/>
<organism evidence="8 9">
    <name type="scientific">Arenicella xantha</name>
    <dbReference type="NCBI Taxonomy" id="644221"/>
    <lineage>
        <taxon>Bacteria</taxon>
        <taxon>Pseudomonadati</taxon>
        <taxon>Pseudomonadota</taxon>
        <taxon>Gammaproteobacteria</taxon>
        <taxon>Arenicellales</taxon>
        <taxon>Arenicellaceae</taxon>
        <taxon>Arenicella</taxon>
    </lineage>
</organism>
<dbReference type="PANTHER" id="PTHR32322">
    <property type="entry name" value="INNER MEMBRANE TRANSPORTER"/>
    <property type="match status" value="1"/>
</dbReference>
<keyword evidence="5 6" id="KW-0472">Membrane</keyword>
<evidence type="ECO:0000256" key="1">
    <source>
        <dbReference type="ARBA" id="ARBA00004141"/>
    </source>
</evidence>
<feature type="transmembrane region" description="Helical" evidence="6">
    <location>
        <begin position="135"/>
        <end position="155"/>
    </location>
</feature>
<dbReference type="OrthoDB" id="9813617at2"/>
<proteinExistence type="inferred from homology"/>
<feature type="transmembrane region" description="Helical" evidence="6">
    <location>
        <begin position="224"/>
        <end position="244"/>
    </location>
</feature>
<evidence type="ECO:0000259" key="7">
    <source>
        <dbReference type="Pfam" id="PF00892"/>
    </source>
</evidence>
<dbReference type="InterPro" id="IPR037185">
    <property type="entry name" value="EmrE-like"/>
</dbReference>
<evidence type="ECO:0000313" key="9">
    <source>
        <dbReference type="Proteomes" id="UP000253083"/>
    </source>
</evidence>
<dbReference type="InterPro" id="IPR050638">
    <property type="entry name" value="AA-Vitamin_Transporters"/>
</dbReference>
<feature type="transmembrane region" description="Helical" evidence="6">
    <location>
        <begin position="161"/>
        <end position="181"/>
    </location>
</feature>
<dbReference type="GO" id="GO:0016020">
    <property type="term" value="C:membrane"/>
    <property type="evidence" value="ECO:0007669"/>
    <property type="project" value="UniProtKB-SubCell"/>
</dbReference>
<feature type="transmembrane region" description="Helical" evidence="6">
    <location>
        <begin position="77"/>
        <end position="98"/>
    </location>
</feature>
<feature type="transmembrane region" description="Helical" evidence="6">
    <location>
        <begin position="256"/>
        <end position="275"/>
    </location>
</feature>
<keyword evidence="9" id="KW-1185">Reference proteome</keyword>
<feature type="transmembrane region" description="Helical" evidence="6">
    <location>
        <begin position="110"/>
        <end position="128"/>
    </location>
</feature>
<dbReference type="RefSeq" id="WP_113954183.1">
    <property type="nucleotide sequence ID" value="NZ_QNRT01000002.1"/>
</dbReference>
<dbReference type="EMBL" id="QNRT01000002">
    <property type="protein sequence ID" value="RBP51413.1"/>
    <property type="molecule type" value="Genomic_DNA"/>
</dbReference>
<dbReference type="SUPFAM" id="SSF103481">
    <property type="entry name" value="Multidrug resistance efflux transporter EmrE"/>
    <property type="match status" value="2"/>
</dbReference>
<feature type="transmembrane region" description="Helical" evidence="6">
    <location>
        <begin position="281"/>
        <end position="297"/>
    </location>
</feature>
<dbReference type="Proteomes" id="UP000253083">
    <property type="component" value="Unassembled WGS sequence"/>
</dbReference>
<comment type="similarity">
    <text evidence="2">Belongs to the EamA transporter family.</text>
</comment>
<dbReference type="Pfam" id="PF00892">
    <property type="entry name" value="EamA"/>
    <property type="match status" value="2"/>
</dbReference>
<evidence type="ECO:0000256" key="4">
    <source>
        <dbReference type="ARBA" id="ARBA00022989"/>
    </source>
</evidence>
<comment type="subcellular location">
    <subcellularLocation>
        <location evidence="1">Membrane</location>
        <topology evidence="1">Multi-pass membrane protein</topology>
    </subcellularLocation>
</comment>
<feature type="transmembrane region" description="Helical" evidence="6">
    <location>
        <begin position="193"/>
        <end position="212"/>
    </location>
</feature>
<dbReference type="InParanoid" id="A0A395JKU4"/>
<evidence type="ECO:0000313" key="8">
    <source>
        <dbReference type="EMBL" id="RBP51413.1"/>
    </source>
</evidence>
<reference evidence="8 9" key="1">
    <citation type="submission" date="2018-06" db="EMBL/GenBank/DDBJ databases">
        <title>Genomic Encyclopedia of Type Strains, Phase IV (KMG-IV): sequencing the most valuable type-strain genomes for metagenomic binning, comparative biology and taxonomic classification.</title>
        <authorList>
            <person name="Goeker M."/>
        </authorList>
    </citation>
    <scope>NUCLEOTIDE SEQUENCE [LARGE SCALE GENOMIC DNA]</scope>
    <source>
        <strain evidence="8 9">DSM 24032</strain>
    </source>
</reference>
<evidence type="ECO:0000256" key="5">
    <source>
        <dbReference type="ARBA" id="ARBA00023136"/>
    </source>
</evidence>
<comment type="caution">
    <text evidence="8">The sequence shown here is derived from an EMBL/GenBank/DDBJ whole genome shotgun (WGS) entry which is preliminary data.</text>
</comment>
<keyword evidence="4 6" id="KW-1133">Transmembrane helix</keyword>
<feature type="transmembrane region" description="Helical" evidence="6">
    <location>
        <begin position="45"/>
        <end position="65"/>
    </location>
</feature>
<protein>
    <submittedName>
        <fullName evidence="8">EamA domain-containing membrane protein RarD</fullName>
    </submittedName>
</protein>
<dbReference type="InterPro" id="IPR000620">
    <property type="entry name" value="EamA_dom"/>
</dbReference>